<evidence type="ECO:0000256" key="3">
    <source>
        <dbReference type="RuleBase" id="RU003682"/>
    </source>
</evidence>
<dbReference type="InterPro" id="IPR005123">
    <property type="entry name" value="Oxoglu/Fe-dep_dioxygenase_dom"/>
</dbReference>
<dbReference type="EMBL" id="JBCNJP010000025">
    <property type="protein sequence ID" value="KAK9054688.1"/>
    <property type="molecule type" value="Genomic_DNA"/>
</dbReference>
<dbReference type="GO" id="GO:0046872">
    <property type="term" value="F:metal ion binding"/>
    <property type="evidence" value="ECO:0007669"/>
    <property type="project" value="UniProtKB-KW"/>
</dbReference>
<dbReference type="PROSITE" id="PS51471">
    <property type="entry name" value="FE2OG_OXY"/>
    <property type="match status" value="1"/>
</dbReference>
<evidence type="ECO:0000313" key="6">
    <source>
        <dbReference type="Proteomes" id="UP001408789"/>
    </source>
</evidence>
<proteinExistence type="inferred from homology"/>
<gene>
    <name evidence="5" type="ORF">SSX86_025767</name>
</gene>
<dbReference type="InterPro" id="IPR044861">
    <property type="entry name" value="IPNS-like_FE2OG_OXY"/>
</dbReference>
<dbReference type="Pfam" id="PF03171">
    <property type="entry name" value="2OG-FeII_Oxy"/>
    <property type="match status" value="1"/>
</dbReference>
<keyword evidence="3" id="KW-0560">Oxidoreductase</keyword>
<dbReference type="AlphaFoldDB" id="A0AAP0GLP6"/>
<dbReference type="PANTHER" id="PTHR47990">
    <property type="entry name" value="2-OXOGLUTARATE (2OG) AND FE(II)-DEPENDENT OXYGENASE SUPERFAMILY PROTEIN-RELATED"/>
    <property type="match status" value="1"/>
</dbReference>
<evidence type="ECO:0000313" key="5">
    <source>
        <dbReference type="EMBL" id="KAK9054688.1"/>
    </source>
</evidence>
<comment type="caution">
    <text evidence="5">The sequence shown here is derived from an EMBL/GenBank/DDBJ whole genome shotgun (WGS) entry which is preliminary data.</text>
</comment>
<dbReference type="Proteomes" id="UP001408789">
    <property type="component" value="Unassembled WGS sequence"/>
</dbReference>
<evidence type="ECO:0000256" key="1">
    <source>
        <dbReference type="ARBA" id="ARBA00022723"/>
    </source>
</evidence>
<feature type="domain" description="Fe2OG dioxygenase" evidence="4">
    <location>
        <begin position="163"/>
        <end position="265"/>
    </location>
</feature>
<dbReference type="Gene3D" id="2.60.120.330">
    <property type="entry name" value="B-lactam Antibiotic, Isopenicillin N Synthase, Chain"/>
    <property type="match status" value="1"/>
</dbReference>
<organism evidence="5 6">
    <name type="scientific">Deinandra increscens subsp. villosa</name>
    <dbReference type="NCBI Taxonomy" id="3103831"/>
    <lineage>
        <taxon>Eukaryota</taxon>
        <taxon>Viridiplantae</taxon>
        <taxon>Streptophyta</taxon>
        <taxon>Embryophyta</taxon>
        <taxon>Tracheophyta</taxon>
        <taxon>Spermatophyta</taxon>
        <taxon>Magnoliopsida</taxon>
        <taxon>eudicotyledons</taxon>
        <taxon>Gunneridae</taxon>
        <taxon>Pentapetalae</taxon>
        <taxon>asterids</taxon>
        <taxon>campanulids</taxon>
        <taxon>Asterales</taxon>
        <taxon>Asteraceae</taxon>
        <taxon>Asteroideae</taxon>
        <taxon>Heliantheae alliance</taxon>
        <taxon>Madieae</taxon>
        <taxon>Madiinae</taxon>
        <taxon>Deinandra</taxon>
    </lineage>
</organism>
<evidence type="ECO:0000259" key="4">
    <source>
        <dbReference type="PROSITE" id="PS51471"/>
    </source>
</evidence>
<name>A0AAP0GLP6_9ASTR</name>
<keyword evidence="2 3" id="KW-0408">Iron</keyword>
<dbReference type="InterPro" id="IPR050231">
    <property type="entry name" value="Iron_ascorbate_oxido_reductase"/>
</dbReference>
<keyword evidence="6" id="KW-1185">Reference proteome</keyword>
<accession>A0AAP0GLP6</accession>
<sequence>MGSSTQPKLPVIDLFSENLNLNSNSWGTKCDEVRHALEEYGCFIAMYDGVPCEVRDAMFLATQELFNLPTEVKVLNIIADAPYSGYVGQQPMAPLYESFGIEDVTTKEGVESFTKLMCPSGNQSLSESVLMYSTAVAKLHYIVMKMITKSYGIEEHYEAMHGSTTYLFKPTKYLPAQGAEKMLGITPHTDKSFMTYLTQDETNGLEICTKDGEWVEVDYPSSSSFVVMAGDAFMAWTNGRIESPNHRVMMAGDKERYSTGLFATIKDHIIQVPQQLVDENHPLQFQAFDHYKYMNFSIYTPEGMSSKCPIKTYCGT</sequence>
<protein>
    <recommendedName>
        <fullName evidence="4">Fe2OG dioxygenase domain-containing protein</fullName>
    </recommendedName>
</protein>
<keyword evidence="1 3" id="KW-0479">Metal-binding</keyword>
<dbReference type="SUPFAM" id="SSF51197">
    <property type="entry name" value="Clavaminate synthase-like"/>
    <property type="match status" value="1"/>
</dbReference>
<evidence type="ECO:0000256" key="2">
    <source>
        <dbReference type="ARBA" id="ARBA00023004"/>
    </source>
</evidence>
<comment type="similarity">
    <text evidence="3">Belongs to the iron/ascorbate-dependent oxidoreductase family.</text>
</comment>
<reference evidence="5 6" key="1">
    <citation type="submission" date="2024-04" db="EMBL/GenBank/DDBJ databases">
        <title>The reference genome of an endangered Asteraceae, Deinandra increscens subsp. villosa, native to the Central Coast of California.</title>
        <authorList>
            <person name="Guilliams M."/>
            <person name="Hasenstab-Lehman K."/>
            <person name="Meyer R."/>
            <person name="Mcevoy S."/>
        </authorList>
    </citation>
    <scope>NUCLEOTIDE SEQUENCE [LARGE SCALE GENOMIC DNA]</scope>
    <source>
        <tissue evidence="5">Leaf</tissue>
    </source>
</reference>
<dbReference type="GO" id="GO:0016705">
    <property type="term" value="F:oxidoreductase activity, acting on paired donors, with incorporation or reduction of molecular oxygen"/>
    <property type="evidence" value="ECO:0007669"/>
    <property type="project" value="UniProtKB-ARBA"/>
</dbReference>
<dbReference type="InterPro" id="IPR027443">
    <property type="entry name" value="IPNS-like_sf"/>
</dbReference>
<dbReference type="Pfam" id="PF14226">
    <property type="entry name" value="DIOX_N"/>
    <property type="match status" value="1"/>
</dbReference>
<dbReference type="InterPro" id="IPR026992">
    <property type="entry name" value="DIOX_N"/>
</dbReference>